<protein>
    <submittedName>
        <fullName evidence="2">Uncharacterized protein</fullName>
    </submittedName>
</protein>
<reference evidence="2 3" key="1">
    <citation type="submission" date="2018-05" db="EMBL/GenBank/DDBJ databases">
        <title>Genomic Encyclopedia of Type Strains, Phase IV (KMG-IV): sequencing the most valuable type-strain genomes for metagenomic binning, comparative biology and taxonomic classification.</title>
        <authorList>
            <person name="Goeker M."/>
        </authorList>
    </citation>
    <scope>NUCLEOTIDE SEQUENCE [LARGE SCALE GENOMIC DNA]</scope>
    <source>
        <strain evidence="2 3">DSM 45480</strain>
    </source>
</reference>
<dbReference type="Proteomes" id="UP000246005">
    <property type="component" value="Unassembled WGS sequence"/>
</dbReference>
<gene>
    <name evidence="2" type="ORF">C8D88_102575</name>
</gene>
<dbReference type="AlphaFoldDB" id="A0A316I768"/>
<accession>A0A316I768</accession>
<evidence type="ECO:0000313" key="3">
    <source>
        <dbReference type="Proteomes" id="UP000246005"/>
    </source>
</evidence>
<feature type="chain" id="PRO_5016377093" evidence="1">
    <location>
        <begin position="29"/>
        <end position="119"/>
    </location>
</feature>
<evidence type="ECO:0000313" key="2">
    <source>
        <dbReference type="EMBL" id="PWK89302.1"/>
    </source>
</evidence>
<evidence type="ECO:0000256" key="1">
    <source>
        <dbReference type="SAM" id="SignalP"/>
    </source>
</evidence>
<keyword evidence="1" id="KW-0732">Signal</keyword>
<proteinExistence type="predicted"/>
<feature type="signal peptide" evidence="1">
    <location>
        <begin position="1"/>
        <end position="28"/>
    </location>
</feature>
<dbReference type="RefSeq" id="WP_109634357.1">
    <property type="nucleotide sequence ID" value="NZ_QGHB01000002.1"/>
</dbReference>
<sequence>MIRFVRRSVAIACAVTFASLFAVPAAQAAPHWTIQPCHFDLQTYWLPKQTMSGVFIACTTAADRNQQINDALASGEPTRMSNALRALLQQNADSFLTPESPCTPGQEAAMGGDYARCVG</sequence>
<comment type="caution">
    <text evidence="2">The sequence shown here is derived from an EMBL/GenBank/DDBJ whole genome shotgun (WGS) entry which is preliminary data.</text>
</comment>
<name>A0A316I768_9PSEU</name>
<dbReference type="EMBL" id="QGHB01000002">
    <property type="protein sequence ID" value="PWK89302.1"/>
    <property type="molecule type" value="Genomic_DNA"/>
</dbReference>
<organism evidence="2 3">
    <name type="scientific">Lentzea atacamensis</name>
    <dbReference type="NCBI Taxonomy" id="531938"/>
    <lineage>
        <taxon>Bacteria</taxon>
        <taxon>Bacillati</taxon>
        <taxon>Actinomycetota</taxon>
        <taxon>Actinomycetes</taxon>
        <taxon>Pseudonocardiales</taxon>
        <taxon>Pseudonocardiaceae</taxon>
        <taxon>Lentzea</taxon>
    </lineage>
</organism>